<proteinExistence type="predicted"/>
<reference evidence="2 3" key="2">
    <citation type="submission" date="2019-08" db="EMBL/GenBank/DDBJ databases">
        <title>Jejuicoccus antrihumi gen. nov., sp. nov., a new member of the family Dermacoccaceae isolated from a cave.</title>
        <authorList>
            <person name="Schumann P."/>
            <person name="Kim I.S."/>
        </authorList>
    </citation>
    <scope>NUCLEOTIDE SEQUENCE [LARGE SCALE GENOMIC DNA]</scope>
    <source>
        <strain evidence="2 3">C5-26</strain>
    </source>
</reference>
<dbReference type="Gene3D" id="2.30.110.10">
    <property type="entry name" value="Electron Transport, Fmn-binding Protein, Chain A"/>
    <property type="match status" value="1"/>
</dbReference>
<dbReference type="InterPro" id="IPR052019">
    <property type="entry name" value="F420H2_bilvrd_red/Heme_oxyg"/>
</dbReference>
<dbReference type="SUPFAM" id="SSF50475">
    <property type="entry name" value="FMN-binding split barrel"/>
    <property type="match status" value="1"/>
</dbReference>
<accession>A0A563DUA9</accession>
<dbReference type="InterPro" id="IPR012349">
    <property type="entry name" value="Split_barrel_FMN-bd"/>
</dbReference>
<evidence type="ECO:0000313" key="3">
    <source>
        <dbReference type="Proteomes" id="UP000320244"/>
    </source>
</evidence>
<evidence type="ECO:0000313" key="2">
    <source>
        <dbReference type="EMBL" id="TWP33531.1"/>
    </source>
</evidence>
<dbReference type="Proteomes" id="UP000320244">
    <property type="component" value="Unassembled WGS sequence"/>
</dbReference>
<dbReference type="GO" id="GO:0016627">
    <property type="term" value="F:oxidoreductase activity, acting on the CH-CH group of donors"/>
    <property type="evidence" value="ECO:0007669"/>
    <property type="project" value="TreeGrafter"/>
</dbReference>
<name>A0A563DUA9_9MICO</name>
<dbReference type="NCBIfam" id="TIGR03618">
    <property type="entry name" value="Rv1155_F420"/>
    <property type="match status" value="1"/>
</dbReference>
<dbReference type="PANTHER" id="PTHR35176:SF2">
    <property type="entry name" value="F420H(2)-DEPENDENT REDUCTASE RV1155"/>
    <property type="match status" value="1"/>
</dbReference>
<dbReference type="GO" id="GO:0005829">
    <property type="term" value="C:cytosol"/>
    <property type="evidence" value="ECO:0007669"/>
    <property type="project" value="TreeGrafter"/>
</dbReference>
<keyword evidence="3" id="KW-1185">Reference proteome</keyword>
<dbReference type="PANTHER" id="PTHR35176">
    <property type="entry name" value="HEME OXYGENASE HI_0854-RELATED"/>
    <property type="match status" value="1"/>
</dbReference>
<dbReference type="RefSeq" id="WP_146320185.1">
    <property type="nucleotide sequence ID" value="NZ_VCQV01000040.1"/>
</dbReference>
<dbReference type="EMBL" id="VCQV01000040">
    <property type="protein sequence ID" value="TWP33531.1"/>
    <property type="molecule type" value="Genomic_DNA"/>
</dbReference>
<dbReference type="AlphaFoldDB" id="A0A563DUA9"/>
<dbReference type="GO" id="GO:0070967">
    <property type="term" value="F:coenzyme F420 binding"/>
    <property type="evidence" value="ECO:0007669"/>
    <property type="project" value="TreeGrafter"/>
</dbReference>
<dbReference type="OrthoDB" id="1094370at2"/>
<gene>
    <name evidence="2" type="ORF">FGL98_21015</name>
</gene>
<reference evidence="2 3" key="1">
    <citation type="submission" date="2019-05" db="EMBL/GenBank/DDBJ databases">
        <authorList>
            <person name="Lee S.D."/>
        </authorList>
    </citation>
    <scope>NUCLEOTIDE SEQUENCE [LARGE SCALE GENOMIC DNA]</scope>
    <source>
        <strain evidence="2 3">C5-26</strain>
    </source>
</reference>
<dbReference type="InterPro" id="IPR019920">
    <property type="entry name" value="F420-binding_dom_put"/>
</dbReference>
<comment type="caution">
    <text evidence="2">The sequence shown here is derived from an EMBL/GenBank/DDBJ whole genome shotgun (WGS) entry which is preliminary data.</text>
</comment>
<protein>
    <submittedName>
        <fullName evidence="2">TIGR03618 family F420-dependent PPOX class oxidoreductase</fullName>
    </submittedName>
</protein>
<organism evidence="2 3">
    <name type="scientific">Leekyejoonella antrihumi</name>
    <dbReference type="NCBI Taxonomy" id="1660198"/>
    <lineage>
        <taxon>Bacteria</taxon>
        <taxon>Bacillati</taxon>
        <taxon>Actinomycetota</taxon>
        <taxon>Actinomycetes</taxon>
        <taxon>Micrococcales</taxon>
        <taxon>Dermacoccaceae</taxon>
        <taxon>Leekyejoonella</taxon>
    </lineage>
</organism>
<evidence type="ECO:0000256" key="1">
    <source>
        <dbReference type="ARBA" id="ARBA00023002"/>
    </source>
</evidence>
<sequence>MTTLDDFATLASQEHGLVVVSTVRGDGTVQASLVNAGVLNHPVTTHPVLGFATYGPVKLAHLRARPQVAVTARSGWQWATIEGRSQLCGPDDPDPRVDDDRLRLLLREVFVAAGGEHDDWAEYDRVMAQQRRCVVLVAPDRCYSNAPE</sequence>
<keyword evidence="1" id="KW-0560">Oxidoreductase</keyword>